<dbReference type="Proteomes" id="UP001597197">
    <property type="component" value="Unassembled WGS sequence"/>
</dbReference>
<name>A0ABW4QSY1_9BACT</name>
<comment type="caution">
    <text evidence="4">The sequence shown here is derived from an EMBL/GenBank/DDBJ whole genome shotgun (WGS) entry which is preliminary data.</text>
</comment>
<dbReference type="PROSITE" id="PS51257">
    <property type="entry name" value="PROKAR_LIPOPROTEIN"/>
    <property type="match status" value="1"/>
</dbReference>
<keyword evidence="5" id="KW-1185">Reference proteome</keyword>
<dbReference type="Gene3D" id="3.20.20.80">
    <property type="entry name" value="Glycosidases"/>
    <property type="match status" value="1"/>
</dbReference>
<keyword evidence="2" id="KW-0812">Transmembrane</keyword>
<evidence type="ECO:0000256" key="1">
    <source>
        <dbReference type="SAM" id="MobiDB-lite"/>
    </source>
</evidence>
<evidence type="ECO:0000313" key="5">
    <source>
        <dbReference type="Proteomes" id="UP001597197"/>
    </source>
</evidence>
<keyword evidence="3" id="KW-0732">Signal</keyword>
<feature type="signal peptide" evidence="3">
    <location>
        <begin position="1"/>
        <end position="22"/>
    </location>
</feature>
<dbReference type="EMBL" id="JBHUFD010000003">
    <property type="protein sequence ID" value="MFD1872673.1"/>
    <property type="molecule type" value="Genomic_DNA"/>
</dbReference>
<feature type="transmembrane region" description="Helical" evidence="2">
    <location>
        <begin position="576"/>
        <end position="598"/>
    </location>
</feature>
<evidence type="ECO:0000313" key="4">
    <source>
        <dbReference type="EMBL" id="MFD1872673.1"/>
    </source>
</evidence>
<feature type="region of interest" description="Disordered" evidence="1">
    <location>
        <begin position="176"/>
        <end position="211"/>
    </location>
</feature>
<feature type="compositionally biased region" description="Low complexity" evidence="1">
    <location>
        <begin position="190"/>
        <end position="211"/>
    </location>
</feature>
<reference evidence="5" key="1">
    <citation type="journal article" date="2019" name="Int. J. Syst. Evol. Microbiol.">
        <title>The Global Catalogue of Microorganisms (GCM) 10K type strain sequencing project: providing services to taxonomists for standard genome sequencing and annotation.</title>
        <authorList>
            <consortium name="The Broad Institute Genomics Platform"/>
            <consortium name="The Broad Institute Genome Sequencing Center for Infectious Disease"/>
            <person name="Wu L."/>
            <person name="Ma J."/>
        </authorList>
    </citation>
    <scope>NUCLEOTIDE SEQUENCE [LARGE SCALE GENOMIC DNA]</scope>
    <source>
        <strain evidence="5">CGMCC 1.15795</strain>
    </source>
</reference>
<dbReference type="SUPFAM" id="SSF51445">
    <property type="entry name" value="(Trans)glycosidases"/>
    <property type="match status" value="1"/>
</dbReference>
<feature type="transmembrane region" description="Helical" evidence="2">
    <location>
        <begin position="640"/>
        <end position="658"/>
    </location>
</feature>
<protein>
    <recommendedName>
        <fullName evidence="6">GH18 domain-containing protein</fullName>
    </recommendedName>
</protein>
<dbReference type="InterPro" id="IPR017853">
    <property type="entry name" value="GH"/>
</dbReference>
<evidence type="ECO:0008006" key="6">
    <source>
        <dbReference type="Google" id="ProtNLM"/>
    </source>
</evidence>
<gene>
    <name evidence="4" type="ORF">ACFSDX_09540</name>
</gene>
<dbReference type="RefSeq" id="WP_382313121.1">
    <property type="nucleotide sequence ID" value="NZ_JBHUFD010000003.1"/>
</dbReference>
<sequence>MRTRYFFLLPLFGSLAFMGCQAGPPAAAAPPARPGSPALTTAPRYTLRPGRLVVGWFPYSLPASTYGQYNYSLLSHLVYTGSRATDEGLLELPASQPAALVKTVHQANKRCQVLLSVSYRQPAAGPVLFDSARQDARRQLVSAIVAQVKAAGADGVNLDFAFRAAVARPSAMITPARSGAVKAPARRAASRTAARPAGSLPAAAAPAGTKQQQAATLQKLASDLATEQESVQDDKALLATVQAARKTREFTLAPGPNDPAGTPKQRKAALGTGWASYRQQVAAYHRNLGTALKAHDQVRTDSLELLKGPQKMTLKNLLAKLDGDIKEAFARYQADILSRRQAYYAQLAAVRAKAPALAQVRESLRKDSLLLVFDTQGTKAFSKFAAGVTRRKQALEKKEITYKARQQAFQRAFPTPPATLSSFVQLLVSALRQGNPAATVALSVPAHDSARTYADLREVAALVQLVVLKPAGSSADSPTAWQSTLTTARHYYQRSGIRHDSLIATFLPPIAVADSAERAAQYHWAGQRVGGVALPAPDYGVAAGSVARALVSAGLVQAPPKPAPLPWLRLSPRQQVLLSVVAVLLGAVLLGFVVAAVGQLPQIVPFPARLGRAILLTGLLFALVSTYLVALRHPYNYTSVLYWLVGLGVMLAGVFIGCPRRPRYLP</sequence>
<feature type="transmembrane region" description="Helical" evidence="2">
    <location>
        <begin position="610"/>
        <end position="628"/>
    </location>
</feature>
<proteinExistence type="predicted"/>
<feature type="chain" id="PRO_5045497772" description="GH18 domain-containing protein" evidence="3">
    <location>
        <begin position="23"/>
        <end position="666"/>
    </location>
</feature>
<organism evidence="4 5">
    <name type="scientific">Hymenobacter bucti</name>
    <dbReference type="NCBI Taxonomy" id="1844114"/>
    <lineage>
        <taxon>Bacteria</taxon>
        <taxon>Pseudomonadati</taxon>
        <taxon>Bacteroidota</taxon>
        <taxon>Cytophagia</taxon>
        <taxon>Cytophagales</taxon>
        <taxon>Hymenobacteraceae</taxon>
        <taxon>Hymenobacter</taxon>
    </lineage>
</organism>
<keyword evidence="2" id="KW-0472">Membrane</keyword>
<accession>A0ABW4QSY1</accession>
<keyword evidence="2" id="KW-1133">Transmembrane helix</keyword>
<evidence type="ECO:0000256" key="3">
    <source>
        <dbReference type="SAM" id="SignalP"/>
    </source>
</evidence>
<evidence type="ECO:0000256" key="2">
    <source>
        <dbReference type="SAM" id="Phobius"/>
    </source>
</evidence>
<feature type="region of interest" description="Disordered" evidence="1">
    <location>
        <begin position="249"/>
        <end position="268"/>
    </location>
</feature>